<feature type="transmembrane region" description="Helical" evidence="6">
    <location>
        <begin position="137"/>
        <end position="155"/>
    </location>
</feature>
<reference evidence="7 8" key="1">
    <citation type="submission" date="2015-10" db="EMBL/GenBank/DDBJ databases">
        <title>Conservation of the essential genome among Caulobacter and Brevundimonas species.</title>
        <authorList>
            <person name="Scott D."/>
            <person name="Ely B."/>
        </authorList>
    </citation>
    <scope>NUCLEOTIDE SEQUENCE [LARGE SCALE GENOMIC DNA]</scope>
    <source>
        <strain evidence="7 8">CB4</strain>
    </source>
</reference>
<feature type="transmembrane region" description="Helical" evidence="6">
    <location>
        <begin position="343"/>
        <end position="362"/>
    </location>
</feature>
<evidence type="ECO:0000256" key="3">
    <source>
        <dbReference type="ARBA" id="ARBA00022692"/>
    </source>
</evidence>
<feature type="transmembrane region" description="Helical" evidence="6">
    <location>
        <begin position="23"/>
        <end position="41"/>
    </location>
</feature>
<feature type="transmembrane region" description="Helical" evidence="6">
    <location>
        <begin position="219"/>
        <end position="241"/>
    </location>
</feature>
<dbReference type="InterPro" id="IPR018385">
    <property type="entry name" value="C4_dicarb_anaerob_car-like"/>
</dbReference>
<keyword evidence="5 6" id="KW-0472">Membrane</keyword>
<dbReference type="STRING" id="69395.AQ619_12685"/>
<dbReference type="RefSeq" id="WP_062148140.1">
    <property type="nucleotide sequence ID" value="NZ_CP013002.1"/>
</dbReference>
<evidence type="ECO:0000256" key="6">
    <source>
        <dbReference type="SAM" id="Phobius"/>
    </source>
</evidence>
<evidence type="ECO:0000313" key="7">
    <source>
        <dbReference type="EMBL" id="ALL14125.1"/>
    </source>
</evidence>
<evidence type="ECO:0000256" key="1">
    <source>
        <dbReference type="ARBA" id="ARBA00004651"/>
    </source>
</evidence>
<dbReference type="EMBL" id="CP013002">
    <property type="protein sequence ID" value="ALL14125.1"/>
    <property type="molecule type" value="Genomic_DNA"/>
</dbReference>
<evidence type="ECO:0000256" key="2">
    <source>
        <dbReference type="ARBA" id="ARBA00022475"/>
    </source>
</evidence>
<feature type="transmembrane region" description="Helical" evidence="6">
    <location>
        <begin position="476"/>
        <end position="495"/>
    </location>
</feature>
<dbReference type="Pfam" id="PF03606">
    <property type="entry name" value="DcuC"/>
    <property type="match status" value="1"/>
</dbReference>
<dbReference type="Proteomes" id="UP000056905">
    <property type="component" value="Chromosome"/>
</dbReference>
<organism evidence="7 8">
    <name type="scientific">Caulobacter henricii</name>
    <dbReference type="NCBI Taxonomy" id="69395"/>
    <lineage>
        <taxon>Bacteria</taxon>
        <taxon>Pseudomonadati</taxon>
        <taxon>Pseudomonadota</taxon>
        <taxon>Alphaproteobacteria</taxon>
        <taxon>Caulobacterales</taxon>
        <taxon>Caulobacteraceae</taxon>
        <taxon>Caulobacter</taxon>
    </lineage>
</organism>
<keyword evidence="2" id="KW-1003">Cell membrane</keyword>
<evidence type="ECO:0000256" key="5">
    <source>
        <dbReference type="ARBA" id="ARBA00023136"/>
    </source>
</evidence>
<keyword evidence="4 6" id="KW-1133">Transmembrane helix</keyword>
<accession>A0A0P0P1U3</accession>
<dbReference type="KEGG" id="chq:AQ619_12685"/>
<dbReference type="OrthoDB" id="255482at2"/>
<evidence type="ECO:0000256" key="4">
    <source>
        <dbReference type="ARBA" id="ARBA00022989"/>
    </source>
</evidence>
<keyword evidence="3 6" id="KW-0812">Transmembrane</keyword>
<proteinExistence type="predicted"/>
<dbReference type="GO" id="GO:0005886">
    <property type="term" value="C:plasma membrane"/>
    <property type="evidence" value="ECO:0007669"/>
    <property type="project" value="UniProtKB-SubCell"/>
</dbReference>
<protein>
    <recommendedName>
        <fullName evidence="9">Basic amino acid antiporter YfcC</fullName>
    </recommendedName>
</protein>
<evidence type="ECO:0008006" key="9">
    <source>
        <dbReference type="Google" id="ProtNLM"/>
    </source>
</evidence>
<comment type="subcellular location">
    <subcellularLocation>
        <location evidence="1">Cell membrane</location>
        <topology evidence="1">Multi-pass membrane protein</topology>
    </subcellularLocation>
</comment>
<name>A0A0P0P1U3_9CAUL</name>
<evidence type="ECO:0000313" key="8">
    <source>
        <dbReference type="Proteomes" id="UP000056905"/>
    </source>
</evidence>
<dbReference type="PANTHER" id="PTHR43652">
    <property type="entry name" value="BASIC AMINO ACID ANTIPORTER YFCC-RELATED"/>
    <property type="match status" value="1"/>
</dbReference>
<dbReference type="PANTHER" id="PTHR43652:SF2">
    <property type="entry name" value="BASIC AMINO ACID ANTIPORTER YFCC-RELATED"/>
    <property type="match status" value="1"/>
</dbReference>
<feature type="transmembrane region" description="Helical" evidence="6">
    <location>
        <begin position="301"/>
        <end position="322"/>
    </location>
</feature>
<dbReference type="AlphaFoldDB" id="A0A0P0P1U3"/>
<dbReference type="NCBIfam" id="NF008611">
    <property type="entry name" value="PRK11588.1"/>
    <property type="match status" value="1"/>
</dbReference>
<feature type="transmembrane region" description="Helical" evidence="6">
    <location>
        <begin position="96"/>
        <end position="116"/>
    </location>
</feature>
<gene>
    <name evidence="7" type="ORF">AQ619_12685</name>
</gene>
<keyword evidence="8" id="KW-1185">Reference proteome</keyword>
<sequence>MVPPSTDPSAAPPVAKSKIPDTFLILLLLALAAYASTWLFAPGQFGLTPSGRIDPAAYSAAAHPKGAPVFGDEQNVGLLNFPFEGLVTGDRGSATVGLMAFILVIGGVFGVIMRTGAVDRALTALIGDPDKPKSRPGEFLIMGLFVAFSLAGAVFGMSEEAIAISLIVTPVLVRSGYDSITGMLTCYVATQIGFSASWMNPFGLVIAQSISGLPALSGMGLRIVMWFVFTGAGLAFLAWYARRVRLTPTLSKAYESDSRWRDTASVGSMGRFGTGDGIILVLLLLTVAWVAWGVVEKGYYLAEIAAQFFALGLAAGLVGRLFKLGGVDSNDLVRAFSDGAAQLAPAALVVGVAKGIILMLGGDKPDQLSLLNALLNGMSGLTALLPNWATAWGMLGFQSAINLLIVSGSGQAALTMPLMAPLSDLSGVTRQTAVLAFQLGDGLTNIIAPTSASLMGCLAAGRLGFSTWLSFIWKPLLGLLALAAAFVLVAQLTGYN</sequence>
<dbReference type="InterPro" id="IPR051679">
    <property type="entry name" value="DASS-Related_Transporters"/>
</dbReference>
<feature type="transmembrane region" description="Helical" evidence="6">
    <location>
        <begin position="277"/>
        <end position="295"/>
    </location>
</feature>